<dbReference type="EMBL" id="GBRH01258871">
    <property type="protein sequence ID" value="JAD39024.1"/>
    <property type="molecule type" value="Transcribed_RNA"/>
</dbReference>
<sequence>MVQLKIKVVLGIVVVTKHFLVLALPHWWIRSLCANTNLGRKRCP</sequence>
<reference evidence="2" key="1">
    <citation type="submission" date="2014-09" db="EMBL/GenBank/DDBJ databases">
        <authorList>
            <person name="Magalhaes I.L.F."/>
            <person name="Oliveira U."/>
            <person name="Santos F.R."/>
            <person name="Vidigal T.H.D.A."/>
            <person name="Brescovit A.D."/>
            <person name="Santos A.J."/>
        </authorList>
    </citation>
    <scope>NUCLEOTIDE SEQUENCE</scope>
    <source>
        <tissue evidence="2">Shoot tissue taken approximately 20 cm above the soil surface</tissue>
    </source>
</reference>
<organism evidence="2">
    <name type="scientific">Arundo donax</name>
    <name type="common">Giant reed</name>
    <name type="synonym">Donax arundinaceus</name>
    <dbReference type="NCBI Taxonomy" id="35708"/>
    <lineage>
        <taxon>Eukaryota</taxon>
        <taxon>Viridiplantae</taxon>
        <taxon>Streptophyta</taxon>
        <taxon>Embryophyta</taxon>
        <taxon>Tracheophyta</taxon>
        <taxon>Spermatophyta</taxon>
        <taxon>Magnoliopsida</taxon>
        <taxon>Liliopsida</taxon>
        <taxon>Poales</taxon>
        <taxon>Poaceae</taxon>
        <taxon>PACMAD clade</taxon>
        <taxon>Arundinoideae</taxon>
        <taxon>Arundineae</taxon>
        <taxon>Arundo</taxon>
    </lineage>
</organism>
<accession>A0A0A8ZI24</accession>
<dbReference type="AlphaFoldDB" id="A0A0A8ZI24"/>
<keyword evidence="1" id="KW-0472">Membrane</keyword>
<keyword evidence="1" id="KW-1133">Transmembrane helix</keyword>
<name>A0A0A8ZI24_ARUDO</name>
<reference evidence="2" key="2">
    <citation type="journal article" date="2015" name="Data Brief">
        <title>Shoot transcriptome of the giant reed, Arundo donax.</title>
        <authorList>
            <person name="Barrero R.A."/>
            <person name="Guerrero F.D."/>
            <person name="Moolhuijzen P."/>
            <person name="Goolsby J.A."/>
            <person name="Tidwell J."/>
            <person name="Bellgard S.E."/>
            <person name="Bellgard M.I."/>
        </authorList>
    </citation>
    <scope>NUCLEOTIDE SEQUENCE</scope>
    <source>
        <tissue evidence="2">Shoot tissue taken approximately 20 cm above the soil surface</tissue>
    </source>
</reference>
<keyword evidence="1" id="KW-0812">Transmembrane</keyword>
<evidence type="ECO:0000256" key="1">
    <source>
        <dbReference type="SAM" id="Phobius"/>
    </source>
</evidence>
<evidence type="ECO:0000313" key="2">
    <source>
        <dbReference type="EMBL" id="JAD39024.1"/>
    </source>
</evidence>
<protein>
    <submittedName>
        <fullName evidence="2">Uncharacterized protein</fullName>
    </submittedName>
</protein>
<feature type="transmembrane region" description="Helical" evidence="1">
    <location>
        <begin position="7"/>
        <end position="28"/>
    </location>
</feature>
<proteinExistence type="predicted"/>